<keyword evidence="2" id="KW-1185">Reference proteome</keyword>
<evidence type="ECO:0008006" key="3">
    <source>
        <dbReference type="Google" id="ProtNLM"/>
    </source>
</evidence>
<dbReference type="Proteomes" id="UP001500320">
    <property type="component" value="Unassembled WGS sequence"/>
</dbReference>
<protein>
    <recommendedName>
        <fullName evidence="3">Holin</fullName>
    </recommendedName>
</protein>
<comment type="caution">
    <text evidence="1">The sequence shown here is derived from an EMBL/GenBank/DDBJ whole genome shotgun (WGS) entry which is preliminary data.</text>
</comment>
<reference evidence="2" key="1">
    <citation type="journal article" date="2019" name="Int. J. Syst. Evol. Microbiol.">
        <title>The Global Catalogue of Microorganisms (GCM) 10K type strain sequencing project: providing services to taxonomists for standard genome sequencing and annotation.</title>
        <authorList>
            <consortium name="The Broad Institute Genomics Platform"/>
            <consortium name="The Broad Institute Genome Sequencing Center for Infectious Disease"/>
            <person name="Wu L."/>
            <person name="Ma J."/>
        </authorList>
    </citation>
    <scope>NUCLEOTIDE SEQUENCE [LARGE SCALE GENOMIC DNA]</scope>
    <source>
        <strain evidence="2">JCM 9373</strain>
    </source>
</reference>
<evidence type="ECO:0000313" key="2">
    <source>
        <dbReference type="Proteomes" id="UP001500320"/>
    </source>
</evidence>
<organism evidence="1 2">
    <name type="scientific">Planomonospora alba</name>
    <dbReference type="NCBI Taxonomy" id="161354"/>
    <lineage>
        <taxon>Bacteria</taxon>
        <taxon>Bacillati</taxon>
        <taxon>Actinomycetota</taxon>
        <taxon>Actinomycetes</taxon>
        <taxon>Streptosporangiales</taxon>
        <taxon>Streptosporangiaceae</taxon>
        <taxon>Planomonospora</taxon>
    </lineage>
</organism>
<accession>A0ABP6N524</accession>
<proteinExistence type="predicted"/>
<evidence type="ECO:0000313" key="1">
    <source>
        <dbReference type="EMBL" id="GAA3136744.1"/>
    </source>
</evidence>
<dbReference type="EMBL" id="BAAAUT010000021">
    <property type="protein sequence ID" value="GAA3136744.1"/>
    <property type="molecule type" value="Genomic_DNA"/>
</dbReference>
<sequence>MVHANDAEKSARRLEAAWRSWRTLLQGAAGVAVVAGADAVVNSGSTDLATVGKAFGAAGLAAVLAYFMNLVKGTVPESAPESDVTEF</sequence>
<name>A0ABP6N524_9ACTN</name>
<gene>
    <name evidence="1" type="ORF">GCM10010466_29460</name>
</gene>